<gene>
    <name evidence="17" type="primary">yycG_3</name>
    <name evidence="17" type="ORF">OXPF_11920</name>
</gene>
<dbReference type="CDD" id="cd12914">
    <property type="entry name" value="PDC1_DGC_like"/>
    <property type="match status" value="1"/>
</dbReference>
<name>A0A0P9AIK3_9CLOT</name>
<comment type="caution">
    <text evidence="17">The sequence shown here is derived from an EMBL/GenBank/DDBJ whole genome shotgun (WGS) entry which is preliminary data.</text>
</comment>
<dbReference type="AlphaFoldDB" id="A0A0P9AIK3"/>
<keyword evidence="10" id="KW-0067">ATP-binding</keyword>
<keyword evidence="5" id="KW-0597">Phosphoprotein</keyword>
<feature type="domain" description="Histidine kinase" evidence="15">
    <location>
        <begin position="361"/>
        <end position="581"/>
    </location>
</feature>
<dbReference type="InterPro" id="IPR036890">
    <property type="entry name" value="HATPase_C_sf"/>
</dbReference>
<dbReference type="GO" id="GO:0005886">
    <property type="term" value="C:plasma membrane"/>
    <property type="evidence" value="ECO:0007669"/>
    <property type="project" value="UniProtKB-SubCell"/>
</dbReference>
<evidence type="ECO:0000256" key="13">
    <source>
        <dbReference type="ARBA" id="ARBA00023136"/>
    </source>
</evidence>
<dbReference type="InterPro" id="IPR033479">
    <property type="entry name" value="dCache_1"/>
</dbReference>
<keyword evidence="12" id="KW-0902">Two-component regulatory system</keyword>
<evidence type="ECO:0000256" key="2">
    <source>
        <dbReference type="ARBA" id="ARBA00004651"/>
    </source>
</evidence>
<dbReference type="PANTHER" id="PTHR45528">
    <property type="entry name" value="SENSOR HISTIDINE KINASE CPXA"/>
    <property type="match status" value="1"/>
</dbReference>
<feature type="transmembrane region" description="Helical" evidence="14">
    <location>
        <begin position="282"/>
        <end position="304"/>
    </location>
</feature>
<dbReference type="InterPro" id="IPR036097">
    <property type="entry name" value="HisK_dim/P_sf"/>
</dbReference>
<dbReference type="CDD" id="cd00075">
    <property type="entry name" value="HATPase"/>
    <property type="match status" value="1"/>
</dbReference>
<dbReference type="Proteomes" id="UP000050326">
    <property type="component" value="Unassembled WGS sequence"/>
</dbReference>
<comment type="catalytic activity">
    <reaction evidence="1">
        <text>ATP + protein L-histidine = ADP + protein N-phospho-L-histidine.</text>
        <dbReference type="EC" id="2.7.13.3"/>
    </reaction>
</comment>
<dbReference type="PROSITE" id="PS50885">
    <property type="entry name" value="HAMP"/>
    <property type="match status" value="1"/>
</dbReference>
<feature type="transmembrane region" description="Helical" evidence="14">
    <location>
        <begin position="12"/>
        <end position="33"/>
    </location>
</feature>
<dbReference type="CDD" id="cd06225">
    <property type="entry name" value="HAMP"/>
    <property type="match status" value="1"/>
</dbReference>
<dbReference type="STRING" id="36849.OXPF_11920"/>
<keyword evidence="4" id="KW-1003">Cell membrane</keyword>
<evidence type="ECO:0000259" key="15">
    <source>
        <dbReference type="PROSITE" id="PS50109"/>
    </source>
</evidence>
<dbReference type="Gene3D" id="3.30.565.10">
    <property type="entry name" value="Histidine kinase-like ATPase, C-terminal domain"/>
    <property type="match status" value="1"/>
</dbReference>
<dbReference type="Pfam" id="PF00672">
    <property type="entry name" value="HAMP"/>
    <property type="match status" value="1"/>
</dbReference>
<evidence type="ECO:0000259" key="16">
    <source>
        <dbReference type="PROSITE" id="PS50885"/>
    </source>
</evidence>
<keyword evidence="13 14" id="KW-0472">Membrane</keyword>
<organism evidence="17 18">
    <name type="scientific">Oxobacter pfennigii</name>
    <dbReference type="NCBI Taxonomy" id="36849"/>
    <lineage>
        <taxon>Bacteria</taxon>
        <taxon>Bacillati</taxon>
        <taxon>Bacillota</taxon>
        <taxon>Clostridia</taxon>
        <taxon>Eubacteriales</taxon>
        <taxon>Clostridiaceae</taxon>
        <taxon>Oxobacter</taxon>
    </lineage>
</organism>
<dbReference type="SUPFAM" id="SSF158472">
    <property type="entry name" value="HAMP domain-like"/>
    <property type="match status" value="1"/>
</dbReference>
<dbReference type="Gene3D" id="1.10.287.130">
    <property type="match status" value="1"/>
</dbReference>
<accession>A0A0P9AIK3</accession>
<dbReference type="Gene3D" id="3.30.450.20">
    <property type="entry name" value="PAS domain"/>
    <property type="match status" value="1"/>
</dbReference>
<evidence type="ECO:0000313" key="17">
    <source>
        <dbReference type="EMBL" id="KPU45299.1"/>
    </source>
</evidence>
<dbReference type="GO" id="GO:0005524">
    <property type="term" value="F:ATP binding"/>
    <property type="evidence" value="ECO:0007669"/>
    <property type="project" value="UniProtKB-KW"/>
</dbReference>
<dbReference type="PANTHER" id="PTHR45528:SF1">
    <property type="entry name" value="SENSOR HISTIDINE KINASE CPXA"/>
    <property type="match status" value="1"/>
</dbReference>
<dbReference type="Gene3D" id="6.10.340.10">
    <property type="match status" value="1"/>
</dbReference>
<evidence type="ECO:0000256" key="12">
    <source>
        <dbReference type="ARBA" id="ARBA00023012"/>
    </source>
</evidence>
<keyword evidence="6 17" id="KW-0808">Transferase</keyword>
<evidence type="ECO:0000256" key="14">
    <source>
        <dbReference type="SAM" id="Phobius"/>
    </source>
</evidence>
<keyword evidence="8" id="KW-0547">Nucleotide-binding</keyword>
<evidence type="ECO:0000256" key="1">
    <source>
        <dbReference type="ARBA" id="ARBA00000085"/>
    </source>
</evidence>
<dbReference type="CDD" id="cd00082">
    <property type="entry name" value="HisKA"/>
    <property type="match status" value="1"/>
</dbReference>
<evidence type="ECO:0000256" key="5">
    <source>
        <dbReference type="ARBA" id="ARBA00022553"/>
    </source>
</evidence>
<dbReference type="FunFam" id="3.30.565.10:FF:000006">
    <property type="entry name" value="Sensor histidine kinase WalK"/>
    <property type="match status" value="1"/>
</dbReference>
<dbReference type="SUPFAM" id="SSF47384">
    <property type="entry name" value="Homodimeric domain of signal transducing histidine kinase"/>
    <property type="match status" value="1"/>
</dbReference>
<evidence type="ECO:0000256" key="7">
    <source>
        <dbReference type="ARBA" id="ARBA00022692"/>
    </source>
</evidence>
<dbReference type="InterPro" id="IPR005467">
    <property type="entry name" value="His_kinase_dom"/>
</dbReference>
<keyword evidence="9 17" id="KW-0418">Kinase</keyword>
<feature type="domain" description="HAMP" evidence="16">
    <location>
        <begin position="301"/>
        <end position="353"/>
    </location>
</feature>
<dbReference type="PRINTS" id="PR00344">
    <property type="entry name" value="BCTRLSENSOR"/>
</dbReference>
<dbReference type="EMBL" id="LKET01000026">
    <property type="protein sequence ID" value="KPU45299.1"/>
    <property type="molecule type" value="Genomic_DNA"/>
</dbReference>
<protein>
    <recommendedName>
        <fullName evidence="3">histidine kinase</fullName>
        <ecNumber evidence="3">2.7.13.3</ecNumber>
    </recommendedName>
</protein>
<reference evidence="17 18" key="1">
    <citation type="submission" date="2015-09" db="EMBL/GenBank/DDBJ databases">
        <title>Genome sequence of Oxobacter pfennigii DSM 3222.</title>
        <authorList>
            <person name="Poehlein A."/>
            <person name="Bengelsdorf F.R."/>
            <person name="Schiel-Bengelsdorf B."/>
            <person name="Duerre P."/>
            <person name="Daniel R."/>
        </authorList>
    </citation>
    <scope>NUCLEOTIDE SEQUENCE [LARGE SCALE GENOMIC DNA]</scope>
    <source>
        <strain evidence="17 18">DSM 3222</strain>
    </source>
</reference>
<dbReference type="Pfam" id="PF00512">
    <property type="entry name" value="HisKA"/>
    <property type="match status" value="1"/>
</dbReference>
<dbReference type="RefSeq" id="WP_054874286.1">
    <property type="nucleotide sequence ID" value="NZ_LKET01000026.1"/>
</dbReference>
<sequence>MKNISLKYKLYILVLTAIIPMLVLHCVIIKTQYEHAIEAEMQSSEDYAQAVDVAFMNYLEKIWHAEYAIGLSIYNNPDASIEKMQDYLKNLVDDVPTVMAVTWCSPMGTVLFASNGGAPGLDIYEREYFKEILRGKDKVVSDLLIGKVSKGPTLIVARAIREGQDLKGVVTMSVDVDKIEMVLPTNRLKETSSFGLIDRQGMIVYKSNSTQISYEDRKIKEDSPGWAALNGEIARTGNYMSSENISYMIVDVPVKSIGWAAFASVASDEVLSRLINDSISSFIIMLIIVFVSFSLALYIVINILKPVRILEKSAIAISSRDFTARTNLNRKDELGHTGMVFDQMAQHIQELESGRQLFLQTAAHELRNPMTSIKGIASLIRMRINKGKSINDSLELIETLENEVSRLSGLLNKILEAFKIQSKNIEIKANLIPIDIREVIQTTVKPFALDTSNNRSIVIENHGPAQVLGDFERLADVIRNFIDNAIKYSEEMTTIHIKIYTQDDYVIVAVKDEGIGIPKDQLNKIFDSFYRVKNRESKDPGGMGLGLYICKDIIVRHGGDIWAENNADKGSTFYIKLPLYKTVQAAI</sequence>
<dbReference type="SMART" id="SM00387">
    <property type="entry name" value="HATPase_c"/>
    <property type="match status" value="1"/>
</dbReference>
<keyword evidence="18" id="KW-1185">Reference proteome</keyword>
<keyword evidence="7 14" id="KW-0812">Transmembrane</keyword>
<dbReference type="SMART" id="SM00304">
    <property type="entry name" value="HAMP"/>
    <property type="match status" value="1"/>
</dbReference>
<dbReference type="InterPro" id="IPR003660">
    <property type="entry name" value="HAMP_dom"/>
</dbReference>
<dbReference type="OrthoDB" id="9813151at2"/>
<dbReference type="GO" id="GO:0000155">
    <property type="term" value="F:phosphorelay sensor kinase activity"/>
    <property type="evidence" value="ECO:0007669"/>
    <property type="project" value="InterPro"/>
</dbReference>
<evidence type="ECO:0000256" key="11">
    <source>
        <dbReference type="ARBA" id="ARBA00022989"/>
    </source>
</evidence>
<evidence type="ECO:0000256" key="10">
    <source>
        <dbReference type="ARBA" id="ARBA00022840"/>
    </source>
</evidence>
<evidence type="ECO:0000256" key="3">
    <source>
        <dbReference type="ARBA" id="ARBA00012438"/>
    </source>
</evidence>
<dbReference type="Pfam" id="PF02743">
    <property type="entry name" value="dCache_1"/>
    <property type="match status" value="1"/>
</dbReference>
<proteinExistence type="predicted"/>
<evidence type="ECO:0000256" key="4">
    <source>
        <dbReference type="ARBA" id="ARBA00022475"/>
    </source>
</evidence>
<dbReference type="PATRIC" id="fig|36849.3.peg.1271"/>
<dbReference type="Pfam" id="PF02518">
    <property type="entry name" value="HATPase_c"/>
    <property type="match status" value="1"/>
</dbReference>
<evidence type="ECO:0000256" key="8">
    <source>
        <dbReference type="ARBA" id="ARBA00022741"/>
    </source>
</evidence>
<dbReference type="SMART" id="SM00388">
    <property type="entry name" value="HisKA"/>
    <property type="match status" value="1"/>
</dbReference>
<keyword evidence="11 14" id="KW-1133">Transmembrane helix</keyword>
<dbReference type="InterPro" id="IPR004358">
    <property type="entry name" value="Sig_transdc_His_kin-like_C"/>
</dbReference>
<dbReference type="SUPFAM" id="SSF55874">
    <property type="entry name" value="ATPase domain of HSP90 chaperone/DNA topoisomerase II/histidine kinase"/>
    <property type="match status" value="1"/>
</dbReference>
<dbReference type="InterPro" id="IPR003594">
    <property type="entry name" value="HATPase_dom"/>
</dbReference>
<dbReference type="PROSITE" id="PS50109">
    <property type="entry name" value="HIS_KIN"/>
    <property type="match status" value="1"/>
</dbReference>
<dbReference type="InterPro" id="IPR050398">
    <property type="entry name" value="HssS/ArlS-like"/>
</dbReference>
<dbReference type="InterPro" id="IPR003661">
    <property type="entry name" value="HisK_dim/P_dom"/>
</dbReference>
<comment type="subcellular location">
    <subcellularLocation>
        <location evidence="2">Cell membrane</location>
        <topology evidence="2">Multi-pass membrane protein</topology>
    </subcellularLocation>
</comment>
<dbReference type="EC" id="2.7.13.3" evidence="3"/>
<evidence type="ECO:0000256" key="6">
    <source>
        <dbReference type="ARBA" id="ARBA00022679"/>
    </source>
</evidence>
<evidence type="ECO:0000313" key="18">
    <source>
        <dbReference type="Proteomes" id="UP000050326"/>
    </source>
</evidence>
<evidence type="ECO:0000256" key="9">
    <source>
        <dbReference type="ARBA" id="ARBA00022777"/>
    </source>
</evidence>